<protein>
    <submittedName>
        <fullName evidence="1">Uncharacterized protein</fullName>
    </submittedName>
</protein>
<comment type="caution">
    <text evidence="1">The sequence shown here is derived from an EMBL/GenBank/DDBJ whole genome shotgun (WGS) entry which is preliminary data.</text>
</comment>
<evidence type="ECO:0000313" key="2">
    <source>
        <dbReference type="Proteomes" id="UP001597425"/>
    </source>
</evidence>
<organism evidence="1 2">
    <name type="scientific">Microbulbifer halophilus</name>
    <dbReference type="NCBI Taxonomy" id="453963"/>
    <lineage>
        <taxon>Bacteria</taxon>
        <taxon>Pseudomonadati</taxon>
        <taxon>Pseudomonadota</taxon>
        <taxon>Gammaproteobacteria</taxon>
        <taxon>Cellvibrionales</taxon>
        <taxon>Microbulbiferaceae</taxon>
        <taxon>Microbulbifer</taxon>
    </lineage>
</organism>
<dbReference type="Proteomes" id="UP001597425">
    <property type="component" value="Unassembled WGS sequence"/>
</dbReference>
<name>A0ABW5EF75_9GAMM</name>
<evidence type="ECO:0000313" key="1">
    <source>
        <dbReference type="EMBL" id="MFD2311764.1"/>
    </source>
</evidence>
<proteinExistence type="predicted"/>
<dbReference type="EMBL" id="JBHUJD010000022">
    <property type="protein sequence ID" value="MFD2311764.1"/>
    <property type="molecule type" value="Genomic_DNA"/>
</dbReference>
<dbReference type="RefSeq" id="WP_265722366.1">
    <property type="nucleotide sequence ID" value="NZ_JAPIVK010000022.1"/>
</dbReference>
<sequence length="91" mass="10249">MTENDETYVLYDGHILEAIDRIHVAVEYLDNSLKGHPLIHSVNEFEKEVDRAIEILADLYQKVGIQDGVDDISRKFSLSPGYQVASKTGSQ</sequence>
<reference evidence="2" key="1">
    <citation type="journal article" date="2019" name="Int. J. Syst. Evol. Microbiol.">
        <title>The Global Catalogue of Microorganisms (GCM) 10K type strain sequencing project: providing services to taxonomists for standard genome sequencing and annotation.</title>
        <authorList>
            <consortium name="The Broad Institute Genomics Platform"/>
            <consortium name="The Broad Institute Genome Sequencing Center for Infectious Disease"/>
            <person name="Wu L."/>
            <person name="Ma J."/>
        </authorList>
    </citation>
    <scope>NUCLEOTIDE SEQUENCE [LARGE SCALE GENOMIC DNA]</scope>
    <source>
        <strain evidence="2">KCTC 12848</strain>
    </source>
</reference>
<gene>
    <name evidence="1" type="ORF">ACFSKX_15150</name>
</gene>
<accession>A0ABW5EF75</accession>
<keyword evidence="2" id="KW-1185">Reference proteome</keyword>